<dbReference type="Gene3D" id="3.40.50.720">
    <property type="entry name" value="NAD(P)-binding Rossmann-like Domain"/>
    <property type="match status" value="1"/>
</dbReference>
<evidence type="ECO:0000256" key="2">
    <source>
        <dbReference type="ARBA" id="ARBA00040720"/>
    </source>
</evidence>
<dbReference type="CDD" id="cd05271">
    <property type="entry name" value="NDUFA9_like_SDR_a"/>
    <property type="match status" value="1"/>
</dbReference>
<keyword evidence="8" id="KW-1185">Reference proteome</keyword>
<evidence type="ECO:0000259" key="6">
    <source>
        <dbReference type="Pfam" id="PF01370"/>
    </source>
</evidence>
<gene>
    <name evidence="7" type="ORF">AAG570_001162</name>
</gene>
<dbReference type="AlphaFoldDB" id="A0ABD0YBB6"/>
<evidence type="ECO:0000313" key="8">
    <source>
        <dbReference type="Proteomes" id="UP001558652"/>
    </source>
</evidence>
<dbReference type="InterPro" id="IPR036291">
    <property type="entry name" value="NAD(P)-bd_dom_sf"/>
</dbReference>
<evidence type="ECO:0000256" key="5">
    <source>
        <dbReference type="ARBA" id="ARBA00046455"/>
    </source>
</evidence>
<name>A0ABD0YBB6_9HEMI</name>
<evidence type="ECO:0000256" key="3">
    <source>
        <dbReference type="ARBA" id="ARBA00042000"/>
    </source>
</evidence>
<dbReference type="PANTHER" id="PTHR12126">
    <property type="entry name" value="NADH-UBIQUINONE OXIDOREDUCTASE 39 KDA SUBUNIT-RELATED"/>
    <property type="match status" value="1"/>
</dbReference>
<dbReference type="Proteomes" id="UP001558652">
    <property type="component" value="Unassembled WGS sequence"/>
</dbReference>
<feature type="domain" description="NAD-dependent epimerase/dehydratase" evidence="6">
    <location>
        <begin position="54"/>
        <end position="262"/>
    </location>
</feature>
<accession>A0ABD0YBB6</accession>
<dbReference type="Pfam" id="PF01370">
    <property type="entry name" value="Epimerase"/>
    <property type="match status" value="1"/>
</dbReference>
<evidence type="ECO:0000256" key="1">
    <source>
        <dbReference type="ARBA" id="ARBA00038501"/>
    </source>
</evidence>
<reference evidence="7 8" key="1">
    <citation type="submission" date="2024-07" db="EMBL/GenBank/DDBJ databases">
        <title>Chromosome-level genome assembly of the water stick insect Ranatra chinensis (Heteroptera: Nepidae).</title>
        <authorList>
            <person name="Liu X."/>
        </authorList>
    </citation>
    <scope>NUCLEOTIDE SEQUENCE [LARGE SCALE GENOMIC DNA]</scope>
    <source>
        <strain evidence="7">Cailab_2021Rc</strain>
        <tissue evidence="7">Muscle</tissue>
    </source>
</reference>
<comment type="subunit">
    <text evidence="5">Complex I is composed of 45 different subunits. This a component of the hydrophobic protein fraction. Interacts with BLOC1S1. Interacts with SLC2A4. Interacts with CLOCK. Interacts with RAB5IF.</text>
</comment>
<comment type="caution">
    <text evidence="7">The sequence shown here is derived from an EMBL/GenBank/DDBJ whole genome shotgun (WGS) entry which is preliminary data.</text>
</comment>
<protein>
    <recommendedName>
        <fullName evidence="2">NADH dehydrogenase [ubiquinone] 1 alpha subcomplex subunit 9, mitochondrial</fullName>
    </recommendedName>
    <alternativeName>
        <fullName evidence="4">Complex I-39kD</fullName>
    </alternativeName>
    <alternativeName>
        <fullName evidence="3">NADH-ubiquinone oxidoreductase 39 kDa subunit</fullName>
    </alternativeName>
</protein>
<sequence>MSRPISCVTRRILDCLYVQKSSYQKSYHKIKFSGPHALERGTGGRSSFNGLVATVFGASGFLGRYVCNRLGKIGTQIVIPYRGNSEDVLCLKLTGDLGQVLFMPYHLKDNDSVRRAIEYSNIVVNLVGRDWETKNCNFSDINECWPQKLGLLCREHGGIEKLIHVSALNACENTKSFLLKEGSRFLKTKWKGEVRLREEFPDAILVRPSDIYGQEDRFLRKFGSLGRHQFKWMPLYKKGECTEKQPVYVGDVAAGIVAICKDKYSKGITYQAVGPTRYLLSELVDYFHRVMRKTGDLWGYRRYDLKYDPLFQLRVSLNPYLTFGWPIANLHWETLERESHSDEVSSSLPTLKDLGINLTRIEDQVPWELKTHRAHNYYTMGEMSMFEIPEPPKPISN</sequence>
<dbReference type="InterPro" id="IPR051207">
    <property type="entry name" value="ComplexI_NDUFA9_subunit"/>
</dbReference>
<evidence type="ECO:0000256" key="4">
    <source>
        <dbReference type="ARBA" id="ARBA00043145"/>
    </source>
</evidence>
<evidence type="ECO:0000313" key="7">
    <source>
        <dbReference type="EMBL" id="KAL1124536.1"/>
    </source>
</evidence>
<comment type="similarity">
    <text evidence="1">Belongs to the complex I NDUFA9 subunit family.</text>
</comment>
<organism evidence="7 8">
    <name type="scientific">Ranatra chinensis</name>
    <dbReference type="NCBI Taxonomy" id="642074"/>
    <lineage>
        <taxon>Eukaryota</taxon>
        <taxon>Metazoa</taxon>
        <taxon>Ecdysozoa</taxon>
        <taxon>Arthropoda</taxon>
        <taxon>Hexapoda</taxon>
        <taxon>Insecta</taxon>
        <taxon>Pterygota</taxon>
        <taxon>Neoptera</taxon>
        <taxon>Paraneoptera</taxon>
        <taxon>Hemiptera</taxon>
        <taxon>Heteroptera</taxon>
        <taxon>Panheteroptera</taxon>
        <taxon>Nepomorpha</taxon>
        <taxon>Nepidae</taxon>
        <taxon>Ranatrinae</taxon>
        <taxon>Ranatra</taxon>
    </lineage>
</organism>
<dbReference type="InterPro" id="IPR001509">
    <property type="entry name" value="Epimerase_deHydtase"/>
</dbReference>
<proteinExistence type="inferred from homology"/>
<dbReference type="SUPFAM" id="SSF51735">
    <property type="entry name" value="NAD(P)-binding Rossmann-fold domains"/>
    <property type="match status" value="1"/>
</dbReference>
<dbReference type="PANTHER" id="PTHR12126:SF11">
    <property type="entry name" value="NADH DEHYDROGENASE [UBIQUINONE] 1 ALPHA SUBCOMPLEX SUBUNIT 9, MITOCHONDRIAL"/>
    <property type="match status" value="1"/>
</dbReference>
<dbReference type="EMBL" id="JBFDAA010000010">
    <property type="protein sequence ID" value="KAL1124536.1"/>
    <property type="molecule type" value="Genomic_DNA"/>
</dbReference>